<evidence type="ECO:0000313" key="9">
    <source>
        <dbReference type="Proteomes" id="UP000186955"/>
    </source>
</evidence>
<dbReference type="GO" id="GO:0016491">
    <property type="term" value="F:oxidoreductase activity"/>
    <property type="evidence" value="ECO:0007669"/>
    <property type="project" value="InterPro"/>
</dbReference>
<evidence type="ECO:0000256" key="5">
    <source>
        <dbReference type="SAM" id="MobiDB-lite"/>
    </source>
</evidence>
<evidence type="ECO:0000256" key="2">
    <source>
        <dbReference type="ARBA" id="ARBA00022692"/>
    </source>
</evidence>
<dbReference type="GO" id="GO:0005506">
    <property type="term" value="F:iron ion binding"/>
    <property type="evidence" value="ECO:0007669"/>
    <property type="project" value="InterPro"/>
</dbReference>
<sequence length="356" mass="41748">MSQSMANEKTTKGNPRDSMISTWRRGDRSQWTFHHWLLDILGTHLTPKDGNVPVFSKSEKIPSVREWTLHLWIMLHALIPHALQHIYITYTGKNLNAIAVFFLYSTTFYGTGIHLVQTIRRLGWIYGFLDGDKHGRDDIPDVGVAKVATELLSVPTLRLAMSIYLSYEPEKLPLSFDWTWLAAKIGLYSITVDFWFYWYHRLMHSVDPLWKFHRTHHLTKHPHPMLGAYADHEQEFFDILGIPLLAYGTLKVMGMPLSFYEWYICYQYVVFSEIIGHSGLRIHGGAPSTVNWVLEYFDAELVIEDHDLHHRYGWRQSHNYGKQTRLWDRIFGTCRERIEGHKANVDYENRVTFPLI</sequence>
<feature type="region of interest" description="Disordered" evidence="5">
    <location>
        <begin position="1"/>
        <end position="21"/>
    </location>
</feature>
<dbReference type="InterPro" id="IPR050307">
    <property type="entry name" value="Sterol_Desaturase_Related"/>
</dbReference>
<keyword evidence="3 6" id="KW-1133">Transmembrane helix</keyword>
<dbReference type="OrthoDB" id="6354873at2759"/>
<organism evidence="8 9">
    <name type="scientific">Penicillium subrubescens</name>
    <dbReference type="NCBI Taxonomy" id="1316194"/>
    <lineage>
        <taxon>Eukaryota</taxon>
        <taxon>Fungi</taxon>
        <taxon>Dikarya</taxon>
        <taxon>Ascomycota</taxon>
        <taxon>Pezizomycotina</taxon>
        <taxon>Eurotiomycetes</taxon>
        <taxon>Eurotiomycetidae</taxon>
        <taxon>Eurotiales</taxon>
        <taxon>Aspergillaceae</taxon>
        <taxon>Penicillium</taxon>
    </lineage>
</organism>
<evidence type="ECO:0000259" key="7">
    <source>
        <dbReference type="Pfam" id="PF04116"/>
    </source>
</evidence>
<evidence type="ECO:0000256" key="3">
    <source>
        <dbReference type="ARBA" id="ARBA00022989"/>
    </source>
</evidence>
<keyword evidence="2 6" id="KW-0812">Transmembrane</keyword>
<evidence type="ECO:0000256" key="4">
    <source>
        <dbReference type="ARBA" id="ARBA00023136"/>
    </source>
</evidence>
<dbReference type="STRING" id="1316194.A0A1Q5TBR9"/>
<keyword evidence="9" id="KW-1185">Reference proteome</keyword>
<comment type="caution">
    <text evidence="8">The sequence shown here is derived from an EMBL/GenBank/DDBJ whole genome shotgun (WGS) entry which is preliminary data.</text>
</comment>
<dbReference type="GO" id="GO:0016020">
    <property type="term" value="C:membrane"/>
    <property type="evidence" value="ECO:0007669"/>
    <property type="project" value="UniProtKB-SubCell"/>
</dbReference>
<dbReference type="InterPro" id="IPR006694">
    <property type="entry name" value="Fatty_acid_hydroxylase"/>
</dbReference>
<accession>A0A1Q5TBR9</accession>
<dbReference type="GO" id="GO:0008610">
    <property type="term" value="P:lipid biosynthetic process"/>
    <property type="evidence" value="ECO:0007669"/>
    <property type="project" value="InterPro"/>
</dbReference>
<keyword evidence="4 6" id="KW-0472">Membrane</keyword>
<gene>
    <name evidence="8" type="ORF">PENSUB_9958</name>
</gene>
<evidence type="ECO:0000313" key="8">
    <source>
        <dbReference type="EMBL" id="OKO97667.1"/>
    </source>
</evidence>
<dbReference type="Pfam" id="PF04116">
    <property type="entry name" value="FA_hydroxylase"/>
    <property type="match status" value="1"/>
</dbReference>
<feature type="domain" description="Fatty acid hydroxylase" evidence="7">
    <location>
        <begin position="187"/>
        <end position="333"/>
    </location>
</feature>
<name>A0A1Q5TBR9_9EURO</name>
<dbReference type="EMBL" id="MNBE01000688">
    <property type="protein sequence ID" value="OKO97667.1"/>
    <property type="molecule type" value="Genomic_DNA"/>
</dbReference>
<protein>
    <recommendedName>
        <fullName evidence="7">Fatty acid hydroxylase domain-containing protein</fullName>
    </recommendedName>
</protein>
<proteinExistence type="predicted"/>
<comment type="subcellular location">
    <subcellularLocation>
        <location evidence="1">Membrane</location>
    </subcellularLocation>
</comment>
<evidence type="ECO:0000256" key="6">
    <source>
        <dbReference type="SAM" id="Phobius"/>
    </source>
</evidence>
<dbReference type="AlphaFoldDB" id="A0A1Q5TBR9"/>
<dbReference type="Proteomes" id="UP000186955">
    <property type="component" value="Unassembled WGS sequence"/>
</dbReference>
<reference evidence="8 9" key="1">
    <citation type="submission" date="2016-10" db="EMBL/GenBank/DDBJ databases">
        <title>Genome sequence of the ascomycete fungus Penicillium subrubescens.</title>
        <authorList>
            <person name="De Vries R.P."/>
            <person name="Peng M."/>
            <person name="Dilokpimol A."/>
            <person name="Hilden K."/>
            <person name="Makela M.R."/>
            <person name="Grigoriev I."/>
            <person name="Riley R."/>
            <person name="Granchi Z."/>
        </authorList>
    </citation>
    <scope>NUCLEOTIDE SEQUENCE [LARGE SCALE GENOMIC DNA]</scope>
    <source>
        <strain evidence="8 9">CBS 132785</strain>
    </source>
</reference>
<feature type="transmembrane region" description="Helical" evidence="6">
    <location>
        <begin position="94"/>
        <end position="116"/>
    </location>
</feature>
<evidence type="ECO:0000256" key="1">
    <source>
        <dbReference type="ARBA" id="ARBA00004370"/>
    </source>
</evidence>
<dbReference type="PANTHER" id="PTHR11863">
    <property type="entry name" value="STEROL DESATURASE"/>
    <property type="match status" value="1"/>
</dbReference>